<dbReference type="EMBL" id="SMOL01000559">
    <property type="protein sequence ID" value="KAB2606126.1"/>
    <property type="molecule type" value="Genomic_DNA"/>
</dbReference>
<reference evidence="1 2" key="3">
    <citation type="submission" date="2019-11" db="EMBL/GenBank/DDBJ databases">
        <title>A de novo genome assembly of a pear dwarfing rootstock.</title>
        <authorList>
            <person name="Wang F."/>
            <person name="Wang J."/>
            <person name="Li S."/>
            <person name="Zhang Y."/>
            <person name="Fang M."/>
            <person name="Ma L."/>
            <person name="Zhao Y."/>
            <person name="Jiang S."/>
        </authorList>
    </citation>
    <scope>NUCLEOTIDE SEQUENCE [LARGE SCALE GENOMIC DNA]</scope>
    <source>
        <strain evidence="1">S2</strain>
        <tissue evidence="1">Leaf</tissue>
    </source>
</reference>
<name>A0A5N5FSK2_9ROSA</name>
<protein>
    <submittedName>
        <fullName evidence="1">Uncharacterized protein</fullName>
    </submittedName>
</protein>
<evidence type="ECO:0000313" key="1">
    <source>
        <dbReference type="EMBL" id="KAB2606126.1"/>
    </source>
</evidence>
<keyword evidence="2" id="KW-1185">Reference proteome</keyword>
<sequence length="102" mass="11482">MVDLSNALLQICRNSWIHSPDVSWCPNKKGSGIFVSCGQHLWLTWSAVRDVFPNVPGGEDSRHFQSAVEHYDVRIERRHPALKGTSFVHIDADPNAGRSSER</sequence>
<gene>
    <name evidence="1" type="ORF">D8674_005843</name>
</gene>
<organism evidence="1 2">
    <name type="scientific">Pyrus ussuriensis x Pyrus communis</name>
    <dbReference type="NCBI Taxonomy" id="2448454"/>
    <lineage>
        <taxon>Eukaryota</taxon>
        <taxon>Viridiplantae</taxon>
        <taxon>Streptophyta</taxon>
        <taxon>Embryophyta</taxon>
        <taxon>Tracheophyta</taxon>
        <taxon>Spermatophyta</taxon>
        <taxon>Magnoliopsida</taxon>
        <taxon>eudicotyledons</taxon>
        <taxon>Gunneridae</taxon>
        <taxon>Pentapetalae</taxon>
        <taxon>rosids</taxon>
        <taxon>fabids</taxon>
        <taxon>Rosales</taxon>
        <taxon>Rosaceae</taxon>
        <taxon>Amygdaloideae</taxon>
        <taxon>Maleae</taxon>
        <taxon>Pyrus</taxon>
    </lineage>
</organism>
<dbReference type="AlphaFoldDB" id="A0A5N5FSK2"/>
<reference evidence="2" key="2">
    <citation type="submission" date="2019-10" db="EMBL/GenBank/DDBJ databases">
        <title>A de novo genome assembly of a pear dwarfing rootstock.</title>
        <authorList>
            <person name="Wang F."/>
            <person name="Wang J."/>
            <person name="Li S."/>
            <person name="Zhang Y."/>
            <person name="Fang M."/>
            <person name="Ma L."/>
            <person name="Zhao Y."/>
            <person name="Jiang S."/>
        </authorList>
    </citation>
    <scope>NUCLEOTIDE SEQUENCE [LARGE SCALE GENOMIC DNA]</scope>
</reference>
<evidence type="ECO:0000313" key="2">
    <source>
        <dbReference type="Proteomes" id="UP000327157"/>
    </source>
</evidence>
<dbReference type="Proteomes" id="UP000327157">
    <property type="component" value="Chromosome 11"/>
</dbReference>
<accession>A0A5N5FSK2</accession>
<reference evidence="1 2" key="1">
    <citation type="submission" date="2019-09" db="EMBL/GenBank/DDBJ databases">
        <authorList>
            <person name="Ou C."/>
        </authorList>
    </citation>
    <scope>NUCLEOTIDE SEQUENCE [LARGE SCALE GENOMIC DNA]</scope>
    <source>
        <strain evidence="1">S2</strain>
        <tissue evidence="1">Leaf</tissue>
    </source>
</reference>
<comment type="caution">
    <text evidence="1">The sequence shown here is derived from an EMBL/GenBank/DDBJ whole genome shotgun (WGS) entry which is preliminary data.</text>
</comment>
<proteinExistence type="predicted"/>